<gene>
    <name evidence="2" type="ORF">BDD41_1820</name>
</gene>
<proteinExistence type="predicted"/>
<protein>
    <submittedName>
        <fullName evidence="2">Uncharacterized protein</fullName>
    </submittedName>
</protein>
<feature type="region of interest" description="Disordered" evidence="1">
    <location>
        <begin position="50"/>
        <end position="74"/>
    </location>
</feature>
<accession>A0A3D9XSF5</accession>
<dbReference type="Proteomes" id="UP000256941">
    <property type="component" value="Unassembled WGS sequence"/>
</dbReference>
<evidence type="ECO:0000313" key="3">
    <source>
        <dbReference type="Proteomes" id="UP000256941"/>
    </source>
</evidence>
<reference evidence="2 3" key="1">
    <citation type="submission" date="2018-08" db="EMBL/GenBank/DDBJ databases">
        <title>Genomic Encyclopedia of Archaeal and Bacterial Type Strains, Phase II (KMG-II): from individual species to whole genera.</title>
        <authorList>
            <person name="Goeker M."/>
        </authorList>
    </citation>
    <scope>NUCLEOTIDE SEQUENCE [LARGE SCALE GENOMIC DNA]</scope>
    <source>
        <strain evidence="2 3">DSM 17099</strain>
    </source>
</reference>
<evidence type="ECO:0000256" key="1">
    <source>
        <dbReference type="SAM" id="MobiDB-lite"/>
    </source>
</evidence>
<evidence type="ECO:0000313" key="2">
    <source>
        <dbReference type="EMBL" id="REF73276.1"/>
    </source>
</evidence>
<sequence length="74" mass="7843">MTDSSIVLTCADHRLRDSDLQRYLLVMAAAGCLATGLARDACKRECHSGQREPAEVDADIGLATGLPQSRRGGA</sequence>
<dbReference type="AlphaFoldDB" id="A0A3D9XSF5"/>
<name>A0A3D9XSF5_PARVE</name>
<dbReference type="EMBL" id="QTUJ01000001">
    <property type="protein sequence ID" value="REF73276.1"/>
    <property type="molecule type" value="Genomic_DNA"/>
</dbReference>
<comment type="caution">
    <text evidence="2">The sequence shown here is derived from an EMBL/GenBank/DDBJ whole genome shotgun (WGS) entry which is preliminary data.</text>
</comment>
<organism evidence="2 3">
    <name type="scientific">Paracoccus versutus</name>
    <name type="common">Thiobacillus versutus</name>
    <dbReference type="NCBI Taxonomy" id="34007"/>
    <lineage>
        <taxon>Bacteria</taxon>
        <taxon>Pseudomonadati</taxon>
        <taxon>Pseudomonadota</taxon>
        <taxon>Alphaproteobacteria</taxon>
        <taxon>Rhodobacterales</taxon>
        <taxon>Paracoccaceae</taxon>
        <taxon>Paracoccus</taxon>
    </lineage>
</organism>